<evidence type="ECO:0000256" key="1">
    <source>
        <dbReference type="SAM" id="Phobius"/>
    </source>
</evidence>
<keyword evidence="1" id="KW-0472">Membrane</keyword>
<dbReference type="OrthoDB" id="82335at2"/>
<feature type="transmembrane region" description="Helical" evidence="1">
    <location>
        <begin position="33"/>
        <end position="59"/>
    </location>
</feature>
<proteinExistence type="predicted"/>
<protein>
    <recommendedName>
        <fullName evidence="4">TM2 domain-containing protein</fullName>
    </recommendedName>
</protein>
<keyword evidence="1" id="KW-0812">Transmembrane</keyword>
<reference evidence="2 3" key="1">
    <citation type="submission" date="2019-10" db="EMBL/GenBank/DDBJ databases">
        <title>Alkaliphilus serpentinus sp. nov. and Alkaliphilus pronyensis sp. nov., two novel anaerobic alkaliphilic species isolated from the serpentinized-hosted hydrothermal field of the Prony Bay (New Caledonia).</title>
        <authorList>
            <person name="Postec A."/>
        </authorList>
    </citation>
    <scope>NUCLEOTIDE SEQUENCE [LARGE SCALE GENOMIC DNA]</scope>
    <source>
        <strain evidence="2 3">LacT</strain>
    </source>
</reference>
<dbReference type="RefSeq" id="WP_151865621.1">
    <property type="nucleotide sequence ID" value="NZ_WBZB01000017.1"/>
</dbReference>
<organism evidence="2 3">
    <name type="scientific">Alkaliphilus serpentinus</name>
    <dbReference type="NCBI Taxonomy" id="1482731"/>
    <lineage>
        <taxon>Bacteria</taxon>
        <taxon>Bacillati</taxon>
        <taxon>Bacillota</taxon>
        <taxon>Clostridia</taxon>
        <taxon>Peptostreptococcales</taxon>
        <taxon>Natronincolaceae</taxon>
        <taxon>Alkaliphilus</taxon>
    </lineage>
</organism>
<dbReference type="AlphaFoldDB" id="A0A833HPA1"/>
<keyword evidence="1" id="KW-1133">Transmembrane helix</keyword>
<evidence type="ECO:0008006" key="4">
    <source>
        <dbReference type="Google" id="ProtNLM"/>
    </source>
</evidence>
<feature type="transmembrane region" description="Helical" evidence="1">
    <location>
        <begin position="131"/>
        <end position="150"/>
    </location>
</feature>
<evidence type="ECO:0000313" key="3">
    <source>
        <dbReference type="Proteomes" id="UP000465601"/>
    </source>
</evidence>
<accession>A0A833HPA1</accession>
<sequence>MKSKLWTFLFSLIPGAGHMYLGMMRRGVQLMALFMLPIMIAGFFRLELFLFILPIIWFYSFFDAMNRGASPEKRVDDDVPIVKWVIHNQAIPYKSSKLLAYGLIIFGGYLLFDRLFMTSMYYYQIPYHTRVNMQTAFLAVIFIAGGVFLLKGSKVKREDEEKCDNGE</sequence>
<name>A0A833HPA1_9FIRM</name>
<feature type="transmembrane region" description="Helical" evidence="1">
    <location>
        <begin position="98"/>
        <end position="125"/>
    </location>
</feature>
<gene>
    <name evidence="2" type="ORF">F8153_06785</name>
</gene>
<evidence type="ECO:0000313" key="2">
    <source>
        <dbReference type="EMBL" id="KAB3530549.1"/>
    </source>
</evidence>
<dbReference type="EMBL" id="WBZB01000017">
    <property type="protein sequence ID" value="KAB3530549.1"/>
    <property type="molecule type" value="Genomic_DNA"/>
</dbReference>
<comment type="caution">
    <text evidence="2">The sequence shown here is derived from an EMBL/GenBank/DDBJ whole genome shotgun (WGS) entry which is preliminary data.</text>
</comment>
<keyword evidence="3" id="KW-1185">Reference proteome</keyword>
<dbReference type="Proteomes" id="UP000465601">
    <property type="component" value="Unassembled WGS sequence"/>
</dbReference>